<dbReference type="InterPro" id="IPR037923">
    <property type="entry name" value="HTH-like"/>
</dbReference>
<dbReference type="InterPro" id="IPR003313">
    <property type="entry name" value="AraC-bd"/>
</dbReference>
<keyword evidence="1" id="KW-0805">Transcription regulation</keyword>
<evidence type="ECO:0000313" key="6">
    <source>
        <dbReference type="Proteomes" id="UP001501469"/>
    </source>
</evidence>
<evidence type="ECO:0000313" key="5">
    <source>
        <dbReference type="EMBL" id="GAA4048195.1"/>
    </source>
</evidence>
<keyword evidence="2" id="KW-0238">DNA-binding</keyword>
<evidence type="ECO:0000259" key="4">
    <source>
        <dbReference type="PROSITE" id="PS01124"/>
    </source>
</evidence>
<dbReference type="Pfam" id="PF02311">
    <property type="entry name" value="AraC_binding"/>
    <property type="match status" value="1"/>
</dbReference>
<keyword evidence="6" id="KW-1185">Reference proteome</keyword>
<name>A0ABP7UN92_9BACT</name>
<dbReference type="InterPro" id="IPR018060">
    <property type="entry name" value="HTH_AraC"/>
</dbReference>
<dbReference type="PANTHER" id="PTHR43280:SF32">
    <property type="entry name" value="TRANSCRIPTIONAL REGULATORY PROTEIN"/>
    <property type="match status" value="1"/>
</dbReference>
<comment type="caution">
    <text evidence="5">The sequence shown here is derived from an EMBL/GenBank/DDBJ whole genome shotgun (WGS) entry which is preliminary data.</text>
</comment>
<protein>
    <submittedName>
        <fullName evidence="5">AraC family transcriptional regulator</fullName>
    </submittedName>
</protein>
<dbReference type="SUPFAM" id="SSF51215">
    <property type="entry name" value="Regulatory protein AraC"/>
    <property type="match status" value="1"/>
</dbReference>
<evidence type="ECO:0000256" key="2">
    <source>
        <dbReference type="ARBA" id="ARBA00023125"/>
    </source>
</evidence>
<evidence type="ECO:0000256" key="3">
    <source>
        <dbReference type="ARBA" id="ARBA00023163"/>
    </source>
</evidence>
<dbReference type="EMBL" id="BAABDK010000029">
    <property type="protein sequence ID" value="GAA4048195.1"/>
    <property type="molecule type" value="Genomic_DNA"/>
</dbReference>
<dbReference type="PANTHER" id="PTHR43280">
    <property type="entry name" value="ARAC-FAMILY TRANSCRIPTIONAL REGULATOR"/>
    <property type="match status" value="1"/>
</dbReference>
<reference evidence="6" key="1">
    <citation type="journal article" date="2019" name="Int. J. Syst. Evol. Microbiol.">
        <title>The Global Catalogue of Microorganisms (GCM) 10K type strain sequencing project: providing services to taxonomists for standard genome sequencing and annotation.</title>
        <authorList>
            <consortium name="The Broad Institute Genomics Platform"/>
            <consortium name="The Broad Institute Genome Sequencing Center for Infectious Disease"/>
            <person name="Wu L."/>
            <person name="Ma J."/>
        </authorList>
    </citation>
    <scope>NUCLEOTIDE SEQUENCE [LARGE SCALE GENOMIC DNA]</scope>
    <source>
        <strain evidence="6">JCM 17225</strain>
    </source>
</reference>
<dbReference type="Pfam" id="PF12833">
    <property type="entry name" value="HTH_18"/>
    <property type="match status" value="1"/>
</dbReference>
<feature type="domain" description="HTH araC/xylS-type" evidence="4">
    <location>
        <begin position="192"/>
        <end position="291"/>
    </location>
</feature>
<proteinExistence type="predicted"/>
<dbReference type="SUPFAM" id="SSF46689">
    <property type="entry name" value="Homeodomain-like"/>
    <property type="match status" value="2"/>
</dbReference>
<evidence type="ECO:0000256" key="1">
    <source>
        <dbReference type="ARBA" id="ARBA00023015"/>
    </source>
</evidence>
<gene>
    <name evidence="5" type="ORF">GCM10022409_38240</name>
</gene>
<organism evidence="5 6">
    <name type="scientific">Hymenobacter glaciei</name>
    <dbReference type="NCBI Taxonomy" id="877209"/>
    <lineage>
        <taxon>Bacteria</taxon>
        <taxon>Pseudomonadati</taxon>
        <taxon>Bacteroidota</taxon>
        <taxon>Cytophagia</taxon>
        <taxon>Cytophagales</taxon>
        <taxon>Hymenobacteraceae</taxon>
        <taxon>Hymenobacter</taxon>
    </lineage>
</organism>
<keyword evidence="3" id="KW-0804">Transcription</keyword>
<dbReference type="PROSITE" id="PS01124">
    <property type="entry name" value="HTH_ARAC_FAMILY_2"/>
    <property type="match status" value="1"/>
</dbReference>
<dbReference type="Gene3D" id="1.10.10.60">
    <property type="entry name" value="Homeodomain-like"/>
    <property type="match status" value="2"/>
</dbReference>
<accession>A0ABP7UN92</accession>
<dbReference type="InterPro" id="IPR009057">
    <property type="entry name" value="Homeodomain-like_sf"/>
</dbReference>
<sequence length="309" mass="34495">MVPWAKTAMIETSHLLHQLTQHPTINVYARCFGEGEPERQRPATPHRHPYYLLLYVAQGQSQQGVDLQEVAVKAGEVFLMVPHQIHVPAKQPLPPGSWQLVFDDECVARLPQAYPFLRNPWHQPVFGLAGDAQSRVQVLVEAVQTTAAEARRAPAATSLLLAYLHTLLCELNYAYFQAESSPVVEASMRQFGHFKQLVDEQFAHQPSVSALAQAVGVSGRVLGRLVQRYTGVSPKQYLHRRLVLEAQRLLLHGPLCSVKEVAYRLGFNDPHYFSRLFRQQTGQSVTEFVQLTHHSSPILATLSSAAGEG</sequence>
<dbReference type="Proteomes" id="UP001501469">
    <property type="component" value="Unassembled WGS sequence"/>
</dbReference>
<dbReference type="SMART" id="SM00342">
    <property type="entry name" value="HTH_ARAC"/>
    <property type="match status" value="1"/>
</dbReference>